<dbReference type="GO" id="GO:0006508">
    <property type="term" value="P:proteolysis"/>
    <property type="evidence" value="ECO:0007669"/>
    <property type="project" value="UniProtKB-KW"/>
</dbReference>
<dbReference type="Gene3D" id="2.40.10.10">
    <property type="entry name" value="Trypsin-like serine proteases"/>
    <property type="match status" value="1"/>
</dbReference>
<protein>
    <submittedName>
        <fullName evidence="6">Chymotrypsin-1</fullName>
    </submittedName>
</protein>
<dbReference type="PANTHER" id="PTHR24253">
    <property type="entry name" value="TRANSMEMBRANE PROTEASE SERINE"/>
    <property type="match status" value="1"/>
</dbReference>
<evidence type="ECO:0000313" key="5">
    <source>
        <dbReference type="Proteomes" id="UP000515154"/>
    </source>
</evidence>
<proteinExistence type="predicted"/>
<evidence type="ECO:0000256" key="1">
    <source>
        <dbReference type="ARBA" id="ARBA00023157"/>
    </source>
</evidence>
<dbReference type="PANTHER" id="PTHR24253:SF185">
    <property type="entry name" value="PEPTIDASE S1 DOMAIN-CONTAINING PROTEIN"/>
    <property type="match status" value="1"/>
</dbReference>
<dbReference type="AlphaFoldDB" id="A0A6P7TQG6"/>
<keyword evidence="3" id="KW-0732">Signal</keyword>
<dbReference type="PROSITE" id="PS00134">
    <property type="entry name" value="TRYPSIN_HIS"/>
    <property type="match status" value="1"/>
</dbReference>
<organism evidence="5 6">
    <name type="scientific">Octopus sinensis</name>
    <name type="common">East Asian common octopus</name>
    <dbReference type="NCBI Taxonomy" id="2607531"/>
    <lineage>
        <taxon>Eukaryota</taxon>
        <taxon>Metazoa</taxon>
        <taxon>Spiralia</taxon>
        <taxon>Lophotrochozoa</taxon>
        <taxon>Mollusca</taxon>
        <taxon>Cephalopoda</taxon>
        <taxon>Coleoidea</taxon>
        <taxon>Octopodiformes</taxon>
        <taxon>Octopoda</taxon>
        <taxon>Incirrata</taxon>
        <taxon>Octopodidae</taxon>
        <taxon>Octopus</taxon>
    </lineage>
</organism>
<dbReference type="InterPro" id="IPR009003">
    <property type="entry name" value="Peptidase_S1_PA"/>
</dbReference>
<feature type="chain" id="PRO_5027610661" evidence="3">
    <location>
        <begin position="17"/>
        <end position="259"/>
    </location>
</feature>
<dbReference type="SMART" id="SM00020">
    <property type="entry name" value="Tryp_SPc"/>
    <property type="match status" value="1"/>
</dbReference>
<dbReference type="InterPro" id="IPR001314">
    <property type="entry name" value="Peptidase_S1A"/>
</dbReference>
<keyword evidence="2" id="KW-0720">Serine protease</keyword>
<dbReference type="PROSITE" id="PS50240">
    <property type="entry name" value="TRYPSIN_DOM"/>
    <property type="match status" value="1"/>
</dbReference>
<dbReference type="InterPro" id="IPR001254">
    <property type="entry name" value="Trypsin_dom"/>
</dbReference>
<dbReference type="CDD" id="cd00190">
    <property type="entry name" value="Tryp_SPc"/>
    <property type="match status" value="1"/>
</dbReference>
<evidence type="ECO:0000256" key="2">
    <source>
        <dbReference type="RuleBase" id="RU363034"/>
    </source>
</evidence>
<dbReference type="Proteomes" id="UP000515154">
    <property type="component" value="Linkage group LG25"/>
</dbReference>
<dbReference type="Pfam" id="PF00089">
    <property type="entry name" value="Trypsin"/>
    <property type="match status" value="1"/>
</dbReference>
<dbReference type="InterPro" id="IPR033116">
    <property type="entry name" value="TRYPSIN_SER"/>
</dbReference>
<dbReference type="PROSITE" id="PS00135">
    <property type="entry name" value="TRYPSIN_SER"/>
    <property type="match status" value="1"/>
</dbReference>
<dbReference type="KEGG" id="osn:115224434"/>
<dbReference type="GO" id="GO:0004252">
    <property type="term" value="F:serine-type endopeptidase activity"/>
    <property type="evidence" value="ECO:0007669"/>
    <property type="project" value="InterPro"/>
</dbReference>
<gene>
    <name evidence="6" type="primary">LOC115224434</name>
</gene>
<dbReference type="PRINTS" id="PR00722">
    <property type="entry name" value="CHYMOTRYPSIN"/>
</dbReference>
<keyword evidence="1" id="KW-1015">Disulfide bond</keyword>
<accession>A0A6P7TQG6</accession>
<sequence>MLFFCYFVLLVVSVSAVPKTQIVDGSVANDCEFPSIVYIRIYLQSSGSAFSICGGALIDSTHVLTAAHCVTGDIKKVKVSIGSNLRSRKSNSRSVSNIVKHSEYTNILGDPEDYIVKNDIAILTLNQSVSEGNCVRFASLASQGETFGTSRCIAAGWGRLAPDGNIPDALYKVPLPIVPHDECKKNSIMQISEGVLCAGDFVLGGASTCHGDSGGPLYCPNSNGEMVLAGVNSFGYECDEDINAFTDVGYFRNWIQTHL</sequence>
<evidence type="ECO:0000259" key="4">
    <source>
        <dbReference type="PROSITE" id="PS50240"/>
    </source>
</evidence>
<reference evidence="6" key="1">
    <citation type="submission" date="2025-08" db="UniProtKB">
        <authorList>
            <consortium name="RefSeq"/>
        </authorList>
    </citation>
    <scope>IDENTIFICATION</scope>
</reference>
<dbReference type="InterPro" id="IPR043504">
    <property type="entry name" value="Peptidase_S1_PA_chymotrypsin"/>
</dbReference>
<dbReference type="InterPro" id="IPR018114">
    <property type="entry name" value="TRYPSIN_HIS"/>
</dbReference>
<evidence type="ECO:0000256" key="3">
    <source>
        <dbReference type="SAM" id="SignalP"/>
    </source>
</evidence>
<keyword evidence="2" id="KW-0378">Hydrolase</keyword>
<keyword evidence="2" id="KW-0645">Protease</keyword>
<dbReference type="SUPFAM" id="SSF50494">
    <property type="entry name" value="Trypsin-like serine proteases"/>
    <property type="match status" value="1"/>
</dbReference>
<evidence type="ECO:0000313" key="6">
    <source>
        <dbReference type="RefSeq" id="XP_029651196.1"/>
    </source>
</evidence>
<feature type="domain" description="Peptidase S1" evidence="4">
    <location>
        <begin position="22"/>
        <end position="259"/>
    </location>
</feature>
<keyword evidence="5" id="KW-1185">Reference proteome</keyword>
<dbReference type="RefSeq" id="XP_029651196.1">
    <property type="nucleotide sequence ID" value="XM_029795336.2"/>
</dbReference>
<name>A0A6P7TQG6_9MOLL</name>
<feature type="signal peptide" evidence="3">
    <location>
        <begin position="1"/>
        <end position="16"/>
    </location>
</feature>